<dbReference type="PANTHER" id="PTHR43235">
    <property type="entry name" value="GLUTAMINE AMIDOTRANSFERASE PB2B2.05-RELATED"/>
    <property type="match status" value="1"/>
</dbReference>
<evidence type="ECO:0000313" key="2">
    <source>
        <dbReference type="Proteomes" id="UP001596108"/>
    </source>
</evidence>
<accession>A0ABW0QXT8</accession>
<organism evidence="1 2">
    <name type="scientific">Cohnella yongneupensis</name>
    <dbReference type="NCBI Taxonomy" id="425006"/>
    <lineage>
        <taxon>Bacteria</taxon>
        <taxon>Bacillati</taxon>
        <taxon>Bacillota</taxon>
        <taxon>Bacilli</taxon>
        <taxon>Bacillales</taxon>
        <taxon>Paenibacillaceae</taxon>
        <taxon>Cohnella</taxon>
    </lineage>
</organism>
<keyword evidence="1" id="KW-0378">Hydrolase</keyword>
<dbReference type="Gene3D" id="3.40.50.880">
    <property type="match status" value="1"/>
</dbReference>
<proteinExistence type="predicted"/>
<dbReference type="Proteomes" id="UP001596108">
    <property type="component" value="Unassembled WGS sequence"/>
</dbReference>
<dbReference type="Pfam" id="PF07722">
    <property type="entry name" value="Peptidase_C26"/>
    <property type="match status" value="1"/>
</dbReference>
<dbReference type="PROSITE" id="PS51273">
    <property type="entry name" value="GATASE_TYPE_1"/>
    <property type="match status" value="1"/>
</dbReference>
<dbReference type="RefSeq" id="WP_378110809.1">
    <property type="nucleotide sequence ID" value="NZ_JBHSNC010000017.1"/>
</dbReference>
<dbReference type="EMBL" id="JBHSNC010000017">
    <property type="protein sequence ID" value="MFC5528940.1"/>
    <property type="molecule type" value="Genomic_DNA"/>
</dbReference>
<comment type="caution">
    <text evidence="1">The sequence shown here is derived from an EMBL/GenBank/DDBJ whole genome shotgun (WGS) entry which is preliminary data.</text>
</comment>
<gene>
    <name evidence="1" type="ORF">ACFPQ4_05665</name>
</gene>
<sequence length="220" mass="24877">MIIVLSQRVTKESRYRETRDALSHDWCKFIEDRGGVPVPIPNALNDVSNYVDRLRPKYVILTGGNTVAEADGEAEDCSRERDETERHLLSYAIKNYIPVLGVCRGMQMIQAYFGGVLSRIDGVQNHVASRHEVSLSEDMAVRSGQETGIVNSYHEWGIRQHQVAEQLIPFARCSIDNTIEGFAHTSYPIIGVMWHPEREGSDNRVNHALLNYFFGLSKEG</sequence>
<dbReference type="InterPro" id="IPR044668">
    <property type="entry name" value="PuuD-like"/>
</dbReference>
<protein>
    <submittedName>
        <fullName evidence="1">Gamma-glutamyl-gamma-aminobutyrate hydrolase family protein</fullName>
    </submittedName>
</protein>
<dbReference type="SUPFAM" id="SSF52317">
    <property type="entry name" value="Class I glutamine amidotransferase-like"/>
    <property type="match status" value="1"/>
</dbReference>
<dbReference type="InterPro" id="IPR029062">
    <property type="entry name" value="Class_I_gatase-like"/>
</dbReference>
<dbReference type="InterPro" id="IPR011697">
    <property type="entry name" value="Peptidase_C26"/>
</dbReference>
<reference evidence="2" key="1">
    <citation type="journal article" date="2019" name="Int. J. Syst. Evol. Microbiol.">
        <title>The Global Catalogue of Microorganisms (GCM) 10K type strain sequencing project: providing services to taxonomists for standard genome sequencing and annotation.</title>
        <authorList>
            <consortium name="The Broad Institute Genomics Platform"/>
            <consortium name="The Broad Institute Genome Sequencing Center for Infectious Disease"/>
            <person name="Wu L."/>
            <person name="Ma J."/>
        </authorList>
    </citation>
    <scope>NUCLEOTIDE SEQUENCE [LARGE SCALE GENOMIC DNA]</scope>
    <source>
        <strain evidence="2">CGMCC 1.18578</strain>
    </source>
</reference>
<dbReference type="PANTHER" id="PTHR43235:SF1">
    <property type="entry name" value="GLUTAMINE AMIDOTRANSFERASE PB2B2.05-RELATED"/>
    <property type="match status" value="1"/>
</dbReference>
<dbReference type="GO" id="GO:0016787">
    <property type="term" value="F:hydrolase activity"/>
    <property type="evidence" value="ECO:0007669"/>
    <property type="project" value="UniProtKB-KW"/>
</dbReference>
<name>A0ABW0QXT8_9BACL</name>
<keyword evidence="2" id="KW-1185">Reference proteome</keyword>
<evidence type="ECO:0000313" key="1">
    <source>
        <dbReference type="EMBL" id="MFC5528940.1"/>
    </source>
</evidence>